<dbReference type="EMBL" id="CABFNP030000645">
    <property type="protein sequence ID" value="CAI6073474.1"/>
    <property type="molecule type" value="Genomic_DNA"/>
</dbReference>
<organism evidence="1 2">
    <name type="scientific">Clonostachys chloroleuca</name>
    <dbReference type="NCBI Taxonomy" id="1926264"/>
    <lineage>
        <taxon>Eukaryota</taxon>
        <taxon>Fungi</taxon>
        <taxon>Dikarya</taxon>
        <taxon>Ascomycota</taxon>
        <taxon>Pezizomycotina</taxon>
        <taxon>Sordariomycetes</taxon>
        <taxon>Hypocreomycetidae</taxon>
        <taxon>Hypocreales</taxon>
        <taxon>Bionectriaceae</taxon>
        <taxon>Clonostachys</taxon>
    </lineage>
</organism>
<comment type="caution">
    <text evidence="1">The sequence shown here is derived from an EMBL/GenBank/DDBJ whole genome shotgun (WGS) entry which is preliminary data.</text>
</comment>
<dbReference type="AlphaFoldDB" id="A0AA35PUR9"/>
<gene>
    <name evidence="1" type="ORF">CCHLO57077_00017262</name>
</gene>
<dbReference type="Proteomes" id="UP001160390">
    <property type="component" value="Unassembled WGS sequence"/>
</dbReference>
<evidence type="ECO:0000313" key="1">
    <source>
        <dbReference type="EMBL" id="CAI6073474.1"/>
    </source>
</evidence>
<dbReference type="Gene3D" id="1.10.510.10">
    <property type="entry name" value="Transferase(Phosphotransferase) domain 1"/>
    <property type="match status" value="1"/>
</dbReference>
<sequence length="65" mass="7648">MLLLLGLKVATDEEKNKLIKKKKLTLSIETLYKGLPNEFITYINYTRSLKFDNRLDYVWLCCPPP</sequence>
<protein>
    <submittedName>
        <fullName evidence="1">Uncharacterized protein</fullName>
    </submittedName>
</protein>
<proteinExistence type="predicted"/>
<name>A0AA35PUR9_9HYPO</name>
<reference evidence="1" key="1">
    <citation type="submission" date="2023-01" db="EMBL/GenBank/DDBJ databases">
        <authorList>
            <person name="Piombo E."/>
        </authorList>
    </citation>
    <scope>NUCLEOTIDE SEQUENCE</scope>
</reference>
<evidence type="ECO:0000313" key="2">
    <source>
        <dbReference type="Proteomes" id="UP001160390"/>
    </source>
</evidence>
<keyword evidence="2" id="KW-1185">Reference proteome</keyword>
<accession>A0AA35PUR9</accession>